<feature type="domain" description="DUF7601" evidence="8">
    <location>
        <begin position="1223"/>
        <end position="1353"/>
    </location>
</feature>
<feature type="transmembrane region" description="Helical" evidence="5">
    <location>
        <begin position="1369"/>
        <end position="1388"/>
    </location>
</feature>
<dbReference type="SUPFAM" id="SSF51126">
    <property type="entry name" value="Pectin lyase-like"/>
    <property type="match status" value="4"/>
</dbReference>
<evidence type="ECO:0000256" key="1">
    <source>
        <dbReference type="ARBA" id="ARBA00004613"/>
    </source>
</evidence>
<dbReference type="InterPro" id="IPR011050">
    <property type="entry name" value="Pectin_lyase_fold/virulence"/>
</dbReference>
<keyword evidence="5" id="KW-0472">Membrane</keyword>
<dbReference type="GO" id="GO:0005576">
    <property type="term" value="C:extracellular region"/>
    <property type="evidence" value="ECO:0007669"/>
    <property type="project" value="UniProtKB-SubCell"/>
</dbReference>
<keyword evidence="5" id="KW-1133">Transmembrane helix</keyword>
<feature type="domain" description="Right handed beta helix" evidence="6">
    <location>
        <begin position="659"/>
        <end position="819"/>
    </location>
</feature>
<dbReference type="EMBL" id="QOHO01000021">
    <property type="protein sequence ID" value="RFZ79612.1"/>
    <property type="molecule type" value="Genomic_DNA"/>
</dbReference>
<name>A0A3E2NF23_9FIRM</name>
<dbReference type="Gene3D" id="2.60.40.1140">
    <property type="entry name" value="Collagen-binding surface protein Cna, B-type domain"/>
    <property type="match status" value="1"/>
</dbReference>
<evidence type="ECO:0000313" key="9">
    <source>
        <dbReference type="EMBL" id="RFZ79612.1"/>
    </source>
</evidence>
<evidence type="ECO:0000259" key="8">
    <source>
        <dbReference type="Pfam" id="PF24547"/>
    </source>
</evidence>
<dbReference type="InterPro" id="IPR055382">
    <property type="entry name" value="DUF7601"/>
</dbReference>
<reference evidence="9 10" key="1">
    <citation type="submission" date="2018-07" db="EMBL/GenBank/DDBJ databases">
        <title>New species, Clostridium PI-S10-A1B.</title>
        <authorList>
            <person name="Krishna G."/>
            <person name="Summeta K."/>
            <person name="Shikha S."/>
            <person name="Prabhu P.B."/>
            <person name="Suresh K."/>
        </authorList>
    </citation>
    <scope>NUCLEOTIDE SEQUENCE [LARGE SCALE GENOMIC DNA]</scope>
    <source>
        <strain evidence="9 10">PI-S10-A1B</strain>
    </source>
</reference>
<feature type="domain" description="SD-repeat containing protein B" evidence="7">
    <location>
        <begin position="217"/>
        <end position="283"/>
    </location>
</feature>
<dbReference type="InterPro" id="IPR012332">
    <property type="entry name" value="Autotransporter_pectin_lyase_C"/>
</dbReference>
<protein>
    <submittedName>
        <fullName evidence="9">Uncharacterized protein</fullName>
    </submittedName>
</protein>
<proteinExistence type="predicted"/>
<dbReference type="Gene3D" id="2.60.40.10">
    <property type="entry name" value="Immunoglobulins"/>
    <property type="match status" value="1"/>
</dbReference>
<dbReference type="PANTHER" id="PTHR11319">
    <property type="entry name" value="G PROTEIN-COUPLED RECEPTOR-RELATED"/>
    <property type="match status" value="1"/>
</dbReference>
<comment type="subcellular location">
    <subcellularLocation>
        <location evidence="1">Secreted</location>
    </subcellularLocation>
</comment>
<organism evidence="9 10">
    <name type="scientific">Lacrimispora amygdalina</name>
    <dbReference type="NCBI Taxonomy" id="253257"/>
    <lineage>
        <taxon>Bacteria</taxon>
        <taxon>Bacillati</taxon>
        <taxon>Bacillota</taxon>
        <taxon>Clostridia</taxon>
        <taxon>Lachnospirales</taxon>
        <taxon>Lachnospiraceae</taxon>
        <taxon>Lacrimispora</taxon>
    </lineage>
</organism>
<accession>A0A3E2NF23</accession>
<feature type="non-terminal residue" evidence="9">
    <location>
        <position position="1"/>
    </location>
</feature>
<dbReference type="SUPFAM" id="SSF117074">
    <property type="entry name" value="Hypothetical protein PA1324"/>
    <property type="match status" value="1"/>
</dbReference>
<keyword evidence="2" id="KW-0964">Secreted</keyword>
<dbReference type="PANTHER" id="PTHR11319:SF35">
    <property type="entry name" value="OUTER MEMBRANE PROTEIN PMPC-RELATED"/>
    <property type="match status" value="1"/>
</dbReference>
<dbReference type="InterPro" id="IPR006626">
    <property type="entry name" value="PbH1"/>
</dbReference>
<evidence type="ECO:0000259" key="7">
    <source>
        <dbReference type="Pfam" id="PF17210"/>
    </source>
</evidence>
<evidence type="ECO:0000256" key="2">
    <source>
        <dbReference type="ARBA" id="ARBA00022525"/>
    </source>
</evidence>
<dbReference type="Pfam" id="PF24547">
    <property type="entry name" value="DUF7601"/>
    <property type="match status" value="1"/>
</dbReference>
<dbReference type="Pfam" id="PF13229">
    <property type="entry name" value="Beta_helix"/>
    <property type="match status" value="2"/>
</dbReference>
<dbReference type="SMART" id="SM00710">
    <property type="entry name" value="PbH1"/>
    <property type="match status" value="22"/>
</dbReference>
<feature type="compositionally biased region" description="Acidic residues" evidence="4">
    <location>
        <begin position="1"/>
        <end position="70"/>
    </location>
</feature>
<dbReference type="InterPro" id="IPR033764">
    <property type="entry name" value="Sdr_B"/>
</dbReference>
<feature type="compositionally biased region" description="Low complexity" evidence="4">
    <location>
        <begin position="71"/>
        <end position="80"/>
    </location>
</feature>
<dbReference type="Gene3D" id="2.160.20.20">
    <property type="match status" value="1"/>
</dbReference>
<evidence type="ECO:0000256" key="3">
    <source>
        <dbReference type="ARBA" id="ARBA00022729"/>
    </source>
</evidence>
<dbReference type="InterPro" id="IPR039448">
    <property type="entry name" value="Beta_helix"/>
</dbReference>
<dbReference type="Pfam" id="PF17210">
    <property type="entry name" value="SdrD_B"/>
    <property type="match status" value="1"/>
</dbReference>
<evidence type="ECO:0000256" key="4">
    <source>
        <dbReference type="SAM" id="MobiDB-lite"/>
    </source>
</evidence>
<feature type="region of interest" description="Disordered" evidence="4">
    <location>
        <begin position="1"/>
        <end position="80"/>
    </location>
</feature>
<comment type="caution">
    <text evidence="9">The sequence shown here is derived from an EMBL/GenBank/DDBJ whole genome shotgun (WGS) entry which is preliminary data.</text>
</comment>
<gene>
    <name evidence="9" type="ORF">DS742_07510</name>
</gene>
<dbReference type="Proteomes" id="UP000260680">
    <property type="component" value="Unassembled WGS sequence"/>
</dbReference>
<feature type="domain" description="Right handed beta helix" evidence="6">
    <location>
        <begin position="429"/>
        <end position="583"/>
    </location>
</feature>
<evidence type="ECO:0000313" key="10">
    <source>
        <dbReference type="Proteomes" id="UP000260680"/>
    </source>
</evidence>
<keyword evidence="5" id="KW-0812">Transmembrane</keyword>
<dbReference type="InterPro" id="IPR013783">
    <property type="entry name" value="Ig-like_fold"/>
</dbReference>
<evidence type="ECO:0000256" key="5">
    <source>
        <dbReference type="SAM" id="Phobius"/>
    </source>
</evidence>
<keyword evidence="3" id="KW-0732">Signal</keyword>
<evidence type="ECO:0000259" key="6">
    <source>
        <dbReference type="Pfam" id="PF13229"/>
    </source>
</evidence>
<sequence>EEPESEPAESAEPEEPESEPAESAEPEEPDNEPAESPELEEPESEPAESPELEESESEAVESLEPGEPDNEPVVSAESESVPSIELVKAAGSKVQLMSIHVGQTTVSQSQQFFVSTEPGDTYGYQIADGELYTYLDEYRTYGSLNGGAPAWYACDENGTVTGVVIEIPVTWISDDYDKDTPGTYTFTAQVSDYSYTGELPYALVTVVDGEATVFPSISGVVWLDENSDGIRDLDETGVEGYPVVLYAADDLNTVVQETVTEADGAYRFEGMAPGSYVVSVTSEIIGETEYLLPLFIANDNRFEMDEEATASWSAPLELAEDTAVSGMDAGMRLPMGVQLFDGAVIQVSNFDDLKDVVWPALSDGDTILLTNDIEFTSALNVTKNVTIKAAPEAGSATLTSTGWRHFVVSGNKTLTLDHVVLDGGGTAGGIDLETGSSLTLQGVRVQDCLAPDDYGGGIYAKGSNTVLIEGSEISGCSASYGGGISIRNNGYLTVTGDSKISVNTVTNSNGNGGGIYGLDATITIEDSEITSNTALYGGGMYSARCTISAENSEFSGNEAAYGGGLYSINDTISAKNSEVSGNEAQSSGGGIYFSGGAATFQDSRINGNKAGSDSGGVRILSGASFVMSGGEISYNESVVNGGGVYVLHANSSFRMADDGTISNNTAQVNGGGIYLNGGTATLLDSKINGNKAGSNGGGVTILGGASLVMNGGEISGNEATENGGGVQAVNASSFSMTGGTISNNTAQVNGGGVYLSDSTGTIVGSELSDNKANGTGNNGRGGGGIYADGGTSIVTIEDSTVLRNEGKYGGGIYVYKSSTLIMESGSEVSDNTAMYSGGGIYADSNNTVTIYGGKIINNTLNSSVSYGGGIATYRSALTVVGGEVSGNTANNGGGIHSNGGSLIVEGGEVSGNTANNGGGIYAGSDATIVTVEGGGKVSGNTANYGGGIYNNRSFVTVADGEVSDNTAMYSGGGIYASYNGNSVTVTGGGKVSGNTAKGGGGIYANSSSVVTVAGGEVTGNTAANFNGGGICASNSSVVTVEGGKVSDNTVNSNGGGIYADSTAIVTVEGGEVTGNTANNGGGIYTSIITKLSVSDAVTFSGNTASVAGEPLPDMTANYPQIATATSSIYNHPLNNYDIFVRIVTVHYVDTNRNPVGELSSIGYAAVYGAAFTLPHEKIPAIPGYVYAGWQWGTSGTRQGSEVPVTLSDVTNNTDIYLRYTRNSVTVSNVVSGDYADKTRDFTFTLRFEDSSGTPLTGTLTYKGGIVSGSGAVRPSNGTLTLDANGDAIFTLRHGQQITIADVPTDGKVWIETESVIGYTASWSDSDLSTGTGVSTGELTMTGTDRTIAFTNTYADVVATGIRPNSTGPALLLSLLAGVAVLLLTAGLMRRRRQKGVMN</sequence>